<dbReference type="SUPFAM" id="SSF53927">
    <property type="entry name" value="Cytidine deaminase-like"/>
    <property type="match status" value="1"/>
</dbReference>
<feature type="active site" description="Proton donor" evidence="13">
    <location>
        <position position="70"/>
    </location>
</feature>
<evidence type="ECO:0000313" key="17">
    <source>
        <dbReference type="EMBL" id="RCS23117.1"/>
    </source>
</evidence>
<evidence type="ECO:0000313" key="18">
    <source>
        <dbReference type="Proteomes" id="UP000253420"/>
    </source>
</evidence>
<comment type="catalytic activity">
    <reaction evidence="12">
        <text>2,5-diamino-6-hydroxy-4-(5-phosphoribosylamino)-pyrimidine + H2O + H(+) = 5-amino-6-(5-phospho-D-ribosylamino)uracil + NH4(+)</text>
        <dbReference type="Rhea" id="RHEA:21868"/>
        <dbReference type="ChEBI" id="CHEBI:15377"/>
        <dbReference type="ChEBI" id="CHEBI:15378"/>
        <dbReference type="ChEBI" id="CHEBI:28938"/>
        <dbReference type="ChEBI" id="CHEBI:58453"/>
        <dbReference type="ChEBI" id="CHEBI:58614"/>
        <dbReference type="EC" id="3.5.4.26"/>
    </reaction>
</comment>
<dbReference type="InterPro" id="IPR002125">
    <property type="entry name" value="CMP_dCMP_dom"/>
</dbReference>
<sequence length="378" mass="39547">MSDQSMPGASSAISADDLRFMAAAIRFSRRHLGLTGTNPSVATLIVRDDGDGPVIVGRGVTAIGGRPHAEPQAIAEAGEKARGATAYVTLEPCAHHGRTPPCAHALVTAGVARVVAAATDPDDRVSGKGYAILREAGIEVVEGVLAEKAADLMAGYLIRSCRKRPEVTLKLAVSADGMIGRKGEGQVPITGPVSRAQVHLMRAEADAILVGIGTALADDPMLTCRLPGLEHRSPIRIVLDSDLRLPLSSALVLSASAVPLWIACGADADPRKKQALIDAGCRILATESINGRIALPELLEDLAAQGIATVMVEGGAKTAEYFLGEGLVDRIALFESADAIGTEQGLAMPDVHSHIGGFRPSREAHFSADRFTEFMRKP</sequence>
<feature type="binding site" evidence="14">
    <location>
        <position position="172"/>
    </location>
    <ligand>
        <name>NADP(+)</name>
        <dbReference type="ChEBI" id="CHEBI:58349"/>
    </ligand>
</feature>
<dbReference type="SUPFAM" id="SSF53597">
    <property type="entry name" value="Dihydrofolate reductase-like"/>
    <property type="match status" value="1"/>
</dbReference>
<evidence type="ECO:0000256" key="13">
    <source>
        <dbReference type="PIRSR" id="PIRSR006769-1"/>
    </source>
</evidence>
<evidence type="ECO:0000256" key="8">
    <source>
        <dbReference type="ARBA" id="ARBA00022833"/>
    </source>
</evidence>
<keyword evidence="10 12" id="KW-0560">Oxidoreductase</keyword>
<reference evidence="17 18" key="1">
    <citation type="submission" date="2018-07" db="EMBL/GenBank/DDBJ databases">
        <title>The draft genome of Phyllobacterium salinisoli.</title>
        <authorList>
            <person name="Liu L."/>
            <person name="Li L."/>
            <person name="Zhang X."/>
            <person name="Liang L."/>
        </authorList>
    </citation>
    <scope>NUCLEOTIDE SEQUENCE [LARGE SCALE GENOMIC DNA]</scope>
    <source>
        <strain evidence="17 18">LLAN61</strain>
    </source>
</reference>
<dbReference type="PROSITE" id="PS00903">
    <property type="entry name" value="CYT_DCMP_DEAMINASES_1"/>
    <property type="match status" value="1"/>
</dbReference>
<comment type="cofactor">
    <cofactor evidence="12 15">
        <name>Zn(2+)</name>
        <dbReference type="ChEBI" id="CHEBI:29105"/>
    </cofactor>
    <text evidence="12 15">Binds 1 zinc ion.</text>
</comment>
<feature type="binding site" evidence="14">
    <location>
        <position position="313"/>
    </location>
    <ligand>
        <name>substrate</name>
    </ligand>
</feature>
<feature type="binding site" evidence="14">
    <location>
        <position position="214"/>
    </location>
    <ligand>
        <name>NADP(+)</name>
        <dbReference type="ChEBI" id="CHEBI:58349"/>
    </ligand>
</feature>
<dbReference type="PANTHER" id="PTHR38011">
    <property type="entry name" value="DIHYDROFOLATE REDUCTASE FAMILY PROTEIN (AFU_ORTHOLOGUE AFUA_8G06820)"/>
    <property type="match status" value="1"/>
</dbReference>
<organism evidence="17 18">
    <name type="scientific">Phyllobacterium salinisoli</name>
    <dbReference type="NCBI Taxonomy" id="1899321"/>
    <lineage>
        <taxon>Bacteria</taxon>
        <taxon>Pseudomonadati</taxon>
        <taxon>Pseudomonadota</taxon>
        <taxon>Alphaproteobacteria</taxon>
        <taxon>Hyphomicrobiales</taxon>
        <taxon>Phyllobacteriaceae</taxon>
        <taxon>Phyllobacterium</taxon>
    </lineage>
</organism>
<dbReference type="EC" id="3.5.4.26" evidence="12"/>
<dbReference type="NCBIfam" id="TIGR00326">
    <property type="entry name" value="eubact_ribD"/>
    <property type="match status" value="1"/>
</dbReference>
<dbReference type="GO" id="GO:0008835">
    <property type="term" value="F:diaminohydroxyphosphoribosylaminopyrimidine deaminase activity"/>
    <property type="evidence" value="ECO:0007669"/>
    <property type="project" value="UniProtKB-EC"/>
</dbReference>
<keyword evidence="6 12" id="KW-0686">Riboflavin biosynthesis</keyword>
<dbReference type="Proteomes" id="UP000253420">
    <property type="component" value="Unassembled WGS sequence"/>
</dbReference>
<dbReference type="InterPro" id="IPR002734">
    <property type="entry name" value="RibDG_C"/>
</dbReference>
<dbReference type="InterPro" id="IPR016193">
    <property type="entry name" value="Cytidine_deaminase-like"/>
</dbReference>
<feature type="binding site" evidence="14">
    <location>
        <position position="225"/>
    </location>
    <ligand>
        <name>substrate</name>
    </ligand>
</feature>
<evidence type="ECO:0000256" key="3">
    <source>
        <dbReference type="ARBA" id="ARBA00004910"/>
    </source>
</evidence>
<evidence type="ECO:0000256" key="4">
    <source>
        <dbReference type="ARBA" id="ARBA00005259"/>
    </source>
</evidence>
<evidence type="ECO:0000256" key="14">
    <source>
        <dbReference type="PIRSR" id="PIRSR006769-2"/>
    </source>
</evidence>
<comment type="caution">
    <text evidence="17">The sequence shown here is derived from an EMBL/GenBank/DDBJ whole genome shotgun (WGS) entry which is preliminary data.</text>
</comment>
<dbReference type="UniPathway" id="UPA00275">
    <property type="reaction ID" value="UER00401"/>
</dbReference>
<protein>
    <recommendedName>
        <fullName evidence="12">Riboflavin biosynthesis protein RibD</fullName>
    </recommendedName>
    <domain>
        <recommendedName>
            <fullName evidence="12">Diaminohydroxyphosphoribosylaminopyrimidine deaminase</fullName>
            <shortName evidence="12">DRAP deaminase</shortName>
            <ecNumber evidence="12">3.5.4.26</ecNumber>
        </recommendedName>
        <alternativeName>
            <fullName evidence="12">Riboflavin-specific deaminase</fullName>
        </alternativeName>
    </domain>
    <domain>
        <recommendedName>
            <fullName evidence="12">5-amino-6-(5-phosphoribosylamino)uracil reductase</fullName>
            <ecNumber evidence="12">1.1.1.193</ecNumber>
        </recommendedName>
        <alternativeName>
            <fullName evidence="12">HTP reductase</fullName>
        </alternativeName>
    </domain>
</protein>
<dbReference type="InterPro" id="IPR050765">
    <property type="entry name" value="Riboflavin_Biosynth_HTPR"/>
</dbReference>
<evidence type="ECO:0000256" key="6">
    <source>
        <dbReference type="ARBA" id="ARBA00022619"/>
    </source>
</evidence>
<dbReference type="PANTHER" id="PTHR38011:SF7">
    <property type="entry name" value="2,5-DIAMINO-6-RIBOSYLAMINO-4(3H)-PYRIMIDINONE 5'-PHOSPHATE REDUCTASE"/>
    <property type="match status" value="1"/>
</dbReference>
<dbReference type="GO" id="GO:0008703">
    <property type="term" value="F:5-amino-6-(5-phosphoribosylamino)uracil reductase activity"/>
    <property type="evidence" value="ECO:0007669"/>
    <property type="project" value="UniProtKB-EC"/>
</dbReference>
<feature type="binding site" evidence="15">
    <location>
        <position position="93"/>
    </location>
    <ligand>
        <name>Zn(2+)</name>
        <dbReference type="ChEBI" id="CHEBI:29105"/>
        <note>catalytic</note>
    </ligand>
</feature>
<comment type="similarity">
    <text evidence="4 12">In the N-terminal section; belongs to the cytidine and deoxycytidylate deaminase family.</text>
</comment>
<accession>A0A368K156</accession>
<keyword evidence="7 12" id="KW-0479">Metal-binding</keyword>
<comment type="pathway">
    <text evidence="2 12">Cofactor biosynthesis; riboflavin biosynthesis; 5-amino-6-(D-ribitylamino)uracil from GTP: step 2/4.</text>
</comment>
<dbReference type="PIRSF" id="PIRSF006769">
    <property type="entry name" value="RibD"/>
    <property type="match status" value="1"/>
</dbReference>
<feature type="binding site" evidence="15">
    <location>
        <position position="102"/>
    </location>
    <ligand>
        <name>Zn(2+)</name>
        <dbReference type="ChEBI" id="CHEBI:29105"/>
        <note>catalytic</note>
    </ligand>
</feature>
<dbReference type="InterPro" id="IPR024072">
    <property type="entry name" value="DHFR-like_dom_sf"/>
</dbReference>
<evidence type="ECO:0000256" key="9">
    <source>
        <dbReference type="ARBA" id="ARBA00022857"/>
    </source>
</evidence>
<name>A0A368K156_9HYPH</name>
<evidence type="ECO:0000256" key="5">
    <source>
        <dbReference type="ARBA" id="ARBA00007417"/>
    </source>
</evidence>
<feature type="binding site" evidence="14">
    <location>
        <position position="202"/>
    </location>
    <ligand>
        <name>substrate</name>
    </ligand>
</feature>
<keyword evidence="11" id="KW-0511">Multifunctional enzyme</keyword>
<evidence type="ECO:0000256" key="7">
    <source>
        <dbReference type="ARBA" id="ARBA00022723"/>
    </source>
</evidence>
<dbReference type="GO" id="GO:0009231">
    <property type="term" value="P:riboflavin biosynthetic process"/>
    <property type="evidence" value="ECO:0007669"/>
    <property type="project" value="UniProtKB-UniPathway"/>
</dbReference>
<dbReference type="AlphaFoldDB" id="A0A368K156"/>
<dbReference type="CDD" id="cd01284">
    <property type="entry name" value="Riboflavin_deaminase-reductase"/>
    <property type="match status" value="1"/>
</dbReference>
<evidence type="ECO:0000256" key="10">
    <source>
        <dbReference type="ARBA" id="ARBA00023002"/>
    </source>
</evidence>
<feature type="domain" description="CMP/dCMP-type deaminase" evidence="16">
    <location>
        <begin position="15"/>
        <end position="140"/>
    </location>
</feature>
<feature type="binding site" evidence="14">
    <location>
        <position position="222"/>
    </location>
    <ligand>
        <name>substrate</name>
    </ligand>
</feature>
<dbReference type="EC" id="1.1.1.193" evidence="12"/>
<dbReference type="Gene3D" id="3.40.430.10">
    <property type="entry name" value="Dihydrofolate Reductase, subunit A"/>
    <property type="match status" value="1"/>
</dbReference>
<evidence type="ECO:0000256" key="1">
    <source>
        <dbReference type="ARBA" id="ARBA00002151"/>
    </source>
</evidence>
<comment type="catalytic activity">
    <reaction evidence="12">
        <text>5-amino-6-(5-phospho-D-ribitylamino)uracil + NADP(+) = 5-amino-6-(5-phospho-D-ribosylamino)uracil + NADPH + H(+)</text>
        <dbReference type="Rhea" id="RHEA:17845"/>
        <dbReference type="ChEBI" id="CHEBI:15378"/>
        <dbReference type="ChEBI" id="CHEBI:57783"/>
        <dbReference type="ChEBI" id="CHEBI:58349"/>
        <dbReference type="ChEBI" id="CHEBI:58421"/>
        <dbReference type="ChEBI" id="CHEBI:58453"/>
        <dbReference type="EC" id="1.1.1.193"/>
    </reaction>
</comment>
<dbReference type="Gene3D" id="3.40.140.10">
    <property type="entry name" value="Cytidine Deaminase, domain 2"/>
    <property type="match status" value="1"/>
</dbReference>
<dbReference type="GO" id="GO:0008270">
    <property type="term" value="F:zinc ion binding"/>
    <property type="evidence" value="ECO:0007669"/>
    <property type="project" value="InterPro"/>
</dbReference>
<dbReference type="Pfam" id="PF00383">
    <property type="entry name" value="dCMP_cyt_deam_1"/>
    <property type="match status" value="1"/>
</dbReference>
<dbReference type="EMBL" id="QOZG01000005">
    <property type="protein sequence ID" value="RCS23117.1"/>
    <property type="molecule type" value="Genomic_DNA"/>
</dbReference>
<feature type="binding site" evidence="14">
    <location>
        <position position="241"/>
    </location>
    <ligand>
        <name>NADP(+)</name>
        <dbReference type="ChEBI" id="CHEBI:58349"/>
    </ligand>
</feature>
<comment type="similarity">
    <text evidence="5 12">In the C-terminal section; belongs to the HTP reductase family.</text>
</comment>
<keyword evidence="18" id="KW-1185">Reference proteome</keyword>
<keyword evidence="9 12" id="KW-0521">NADP</keyword>
<evidence type="ECO:0000256" key="15">
    <source>
        <dbReference type="PIRSR" id="PIRSR006769-3"/>
    </source>
</evidence>
<comment type="pathway">
    <text evidence="3 12">Cofactor biosynthesis; riboflavin biosynthesis; 5-amino-6-(D-ribitylamino)uracil from GTP: step 3/4.</text>
</comment>
<keyword evidence="12 17" id="KW-0378">Hydrolase</keyword>
<dbReference type="InterPro" id="IPR016192">
    <property type="entry name" value="APOBEC/CMP_deaminase_Zn-bd"/>
</dbReference>
<evidence type="ECO:0000256" key="11">
    <source>
        <dbReference type="ARBA" id="ARBA00023268"/>
    </source>
</evidence>
<evidence type="ECO:0000256" key="2">
    <source>
        <dbReference type="ARBA" id="ARBA00004882"/>
    </source>
</evidence>
<dbReference type="Pfam" id="PF01872">
    <property type="entry name" value="RibD_C"/>
    <property type="match status" value="1"/>
</dbReference>
<dbReference type="PROSITE" id="PS51747">
    <property type="entry name" value="CYT_DCMP_DEAMINASES_2"/>
    <property type="match status" value="1"/>
</dbReference>
<proteinExistence type="inferred from homology"/>
<keyword evidence="8 12" id="KW-0862">Zinc</keyword>
<comment type="function">
    <text evidence="1 12">Converts 2,5-diamino-6-(ribosylamino)-4(3h)-pyrimidinone 5'-phosphate into 5-amino-6-(ribosylamino)-2,4(1h,3h)-pyrimidinedione 5'-phosphate.</text>
</comment>
<gene>
    <name evidence="17" type="primary">ribD</name>
    <name evidence="17" type="ORF">DUT91_12385</name>
</gene>
<evidence type="ECO:0000256" key="12">
    <source>
        <dbReference type="PIRNR" id="PIRNR006769"/>
    </source>
</evidence>
<evidence type="ECO:0000259" key="16">
    <source>
        <dbReference type="PROSITE" id="PS51747"/>
    </source>
</evidence>
<dbReference type="OrthoDB" id="9800865at2"/>
<dbReference type="InterPro" id="IPR004794">
    <property type="entry name" value="Eubact_RibD"/>
</dbReference>
<feature type="binding site" evidence="14">
    <location>
        <position position="218"/>
    </location>
    <ligand>
        <name>NADP(+)</name>
        <dbReference type="ChEBI" id="CHEBI:58349"/>
    </ligand>
</feature>
<feature type="binding site" evidence="15">
    <location>
        <position position="68"/>
    </location>
    <ligand>
        <name>Zn(2+)</name>
        <dbReference type="ChEBI" id="CHEBI:29105"/>
        <note>catalytic</note>
    </ligand>
</feature>